<evidence type="ECO:0000313" key="4">
    <source>
        <dbReference type="Proteomes" id="UP000821866"/>
    </source>
</evidence>
<dbReference type="AlphaFoldDB" id="A0A9J6D835"/>
<evidence type="ECO:0000313" key="3">
    <source>
        <dbReference type="EMBL" id="KAH8010209.1"/>
    </source>
</evidence>
<feature type="compositionally biased region" description="Basic and acidic residues" evidence="1">
    <location>
        <begin position="1"/>
        <end position="12"/>
    </location>
</feature>
<proteinExistence type="predicted"/>
<organism evidence="3 4">
    <name type="scientific">Rhipicephalus microplus</name>
    <name type="common">Cattle tick</name>
    <name type="synonym">Boophilus microplus</name>
    <dbReference type="NCBI Taxonomy" id="6941"/>
    <lineage>
        <taxon>Eukaryota</taxon>
        <taxon>Metazoa</taxon>
        <taxon>Ecdysozoa</taxon>
        <taxon>Arthropoda</taxon>
        <taxon>Chelicerata</taxon>
        <taxon>Arachnida</taxon>
        <taxon>Acari</taxon>
        <taxon>Parasitiformes</taxon>
        <taxon>Ixodida</taxon>
        <taxon>Ixodoidea</taxon>
        <taxon>Ixodidae</taxon>
        <taxon>Rhipicephalinae</taxon>
        <taxon>Rhipicephalus</taxon>
        <taxon>Boophilus</taxon>
    </lineage>
</organism>
<keyword evidence="4" id="KW-1185">Reference proteome</keyword>
<name>A0A9J6D835_RHIMP</name>
<keyword evidence="2" id="KW-1133">Transmembrane helix</keyword>
<feature type="region of interest" description="Disordered" evidence="1">
    <location>
        <begin position="1"/>
        <end position="53"/>
    </location>
</feature>
<protein>
    <submittedName>
        <fullName evidence="3">Uncharacterized protein</fullName>
    </submittedName>
</protein>
<evidence type="ECO:0000256" key="2">
    <source>
        <dbReference type="SAM" id="Phobius"/>
    </source>
</evidence>
<keyword evidence="2" id="KW-0812">Transmembrane</keyword>
<dbReference type="Proteomes" id="UP000821866">
    <property type="component" value="Chromosome 9"/>
</dbReference>
<reference evidence="3" key="2">
    <citation type="submission" date="2021-09" db="EMBL/GenBank/DDBJ databases">
        <authorList>
            <person name="Jia N."/>
            <person name="Wang J."/>
            <person name="Shi W."/>
            <person name="Du L."/>
            <person name="Sun Y."/>
            <person name="Zhan W."/>
            <person name="Jiang J."/>
            <person name="Wang Q."/>
            <person name="Zhang B."/>
            <person name="Ji P."/>
            <person name="Sakyi L.B."/>
            <person name="Cui X."/>
            <person name="Yuan T."/>
            <person name="Jiang B."/>
            <person name="Yang W."/>
            <person name="Lam T.T.-Y."/>
            <person name="Chang Q."/>
            <person name="Ding S."/>
            <person name="Wang X."/>
            <person name="Zhu J."/>
            <person name="Ruan X."/>
            <person name="Zhao L."/>
            <person name="Wei J."/>
            <person name="Que T."/>
            <person name="Du C."/>
            <person name="Cheng J."/>
            <person name="Dai P."/>
            <person name="Han X."/>
            <person name="Huang E."/>
            <person name="Gao Y."/>
            <person name="Liu J."/>
            <person name="Shao H."/>
            <person name="Ye R."/>
            <person name="Li L."/>
            <person name="Wei W."/>
            <person name="Wang X."/>
            <person name="Wang C."/>
            <person name="Huo Q."/>
            <person name="Li W."/>
            <person name="Guo W."/>
            <person name="Chen H."/>
            <person name="Chen S."/>
            <person name="Zhou L."/>
            <person name="Zhou L."/>
            <person name="Ni X."/>
            <person name="Tian J."/>
            <person name="Zhou Y."/>
            <person name="Sheng Y."/>
            <person name="Liu T."/>
            <person name="Pan Y."/>
            <person name="Xia L."/>
            <person name="Li J."/>
            <person name="Zhao F."/>
            <person name="Cao W."/>
        </authorList>
    </citation>
    <scope>NUCLEOTIDE SEQUENCE</scope>
    <source>
        <strain evidence="3">Rmic-2018</strain>
        <tissue evidence="3">Larvae</tissue>
    </source>
</reference>
<sequence>MKPHKCTKDEGQRFLQTSTTADLTFEEPQPCSSPKQPTHPNIPDLPSISNSSYGPPGDCYEPCHVNASFMDDRPCSPDGYGDHLALDSSSVATTTVAIGPTGSVAAADGGVGGASGGGRTQRPCCALSVTVVVTVVTVWWAAGRTRGRHRTLCS</sequence>
<gene>
    <name evidence="3" type="ORF">HPB51_026261</name>
</gene>
<comment type="caution">
    <text evidence="3">The sequence shown here is derived from an EMBL/GenBank/DDBJ whole genome shotgun (WGS) entry which is preliminary data.</text>
</comment>
<reference evidence="3" key="1">
    <citation type="journal article" date="2020" name="Cell">
        <title>Large-Scale Comparative Analyses of Tick Genomes Elucidate Their Genetic Diversity and Vector Capacities.</title>
        <authorList>
            <consortium name="Tick Genome and Microbiome Consortium (TIGMIC)"/>
            <person name="Jia N."/>
            <person name="Wang J."/>
            <person name="Shi W."/>
            <person name="Du L."/>
            <person name="Sun Y."/>
            <person name="Zhan W."/>
            <person name="Jiang J.F."/>
            <person name="Wang Q."/>
            <person name="Zhang B."/>
            <person name="Ji P."/>
            <person name="Bell-Sakyi L."/>
            <person name="Cui X.M."/>
            <person name="Yuan T.T."/>
            <person name="Jiang B.G."/>
            <person name="Yang W.F."/>
            <person name="Lam T.T."/>
            <person name="Chang Q.C."/>
            <person name="Ding S.J."/>
            <person name="Wang X.J."/>
            <person name="Zhu J.G."/>
            <person name="Ruan X.D."/>
            <person name="Zhao L."/>
            <person name="Wei J.T."/>
            <person name="Ye R.Z."/>
            <person name="Que T.C."/>
            <person name="Du C.H."/>
            <person name="Zhou Y.H."/>
            <person name="Cheng J.X."/>
            <person name="Dai P.F."/>
            <person name="Guo W.B."/>
            <person name="Han X.H."/>
            <person name="Huang E.J."/>
            <person name="Li L.F."/>
            <person name="Wei W."/>
            <person name="Gao Y.C."/>
            <person name="Liu J.Z."/>
            <person name="Shao H.Z."/>
            <person name="Wang X."/>
            <person name="Wang C.C."/>
            <person name="Yang T.C."/>
            <person name="Huo Q.B."/>
            <person name="Li W."/>
            <person name="Chen H.Y."/>
            <person name="Chen S.E."/>
            <person name="Zhou L.G."/>
            <person name="Ni X.B."/>
            <person name="Tian J.H."/>
            <person name="Sheng Y."/>
            <person name="Liu T."/>
            <person name="Pan Y.S."/>
            <person name="Xia L.Y."/>
            <person name="Li J."/>
            <person name="Zhao F."/>
            <person name="Cao W.C."/>
        </authorList>
    </citation>
    <scope>NUCLEOTIDE SEQUENCE</scope>
    <source>
        <strain evidence="3">Rmic-2018</strain>
    </source>
</reference>
<accession>A0A9J6D835</accession>
<feature type="compositionally biased region" description="Polar residues" evidence="1">
    <location>
        <begin position="30"/>
        <end position="39"/>
    </location>
</feature>
<feature type="transmembrane region" description="Helical" evidence="2">
    <location>
        <begin position="124"/>
        <end position="142"/>
    </location>
</feature>
<dbReference type="EMBL" id="JABSTU010000011">
    <property type="protein sequence ID" value="KAH8010209.1"/>
    <property type="molecule type" value="Genomic_DNA"/>
</dbReference>
<evidence type="ECO:0000256" key="1">
    <source>
        <dbReference type="SAM" id="MobiDB-lite"/>
    </source>
</evidence>
<keyword evidence="2" id="KW-0472">Membrane</keyword>